<protein>
    <recommendedName>
        <fullName evidence="2">RNA 2',3'-cyclic phosphodiesterase</fullName>
        <shortName evidence="2">RNA 2',3'-CPDase</shortName>
        <ecNumber evidence="2">3.1.4.58</ecNumber>
    </recommendedName>
</protein>
<dbReference type="Pfam" id="PF13563">
    <property type="entry name" value="2_5_RNA_ligase2"/>
    <property type="match status" value="1"/>
</dbReference>
<dbReference type="Proteomes" id="UP001236723">
    <property type="component" value="Unassembled WGS sequence"/>
</dbReference>
<comment type="similarity">
    <text evidence="2">Belongs to the 2H phosphoesterase superfamily. ThpR family.</text>
</comment>
<feature type="short sequence motif" description="HXTX 2" evidence="2">
    <location>
        <begin position="125"/>
        <end position="128"/>
    </location>
</feature>
<keyword evidence="1 2" id="KW-0378">Hydrolase</keyword>
<gene>
    <name evidence="3" type="ORF">J2R98_001106</name>
</gene>
<dbReference type="EC" id="3.1.4.58" evidence="2"/>
<keyword evidence="3" id="KW-0436">Ligase</keyword>
<evidence type="ECO:0000256" key="2">
    <source>
        <dbReference type="HAMAP-Rule" id="MF_01940"/>
    </source>
</evidence>
<dbReference type="PANTHER" id="PTHR35561">
    <property type="entry name" value="RNA 2',3'-CYCLIC PHOSPHODIESTERASE"/>
    <property type="match status" value="1"/>
</dbReference>
<dbReference type="SUPFAM" id="SSF55144">
    <property type="entry name" value="LigT-like"/>
    <property type="match status" value="1"/>
</dbReference>
<comment type="caution">
    <text evidence="3">The sequence shown here is derived from an EMBL/GenBank/DDBJ whole genome shotgun (WGS) entry which is preliminary data.</text>
</comment>
<accession>A0ABU0DS72</accession>
<feature type="active site" description="Proton acceptor" evidence="2">
    <location>
        <position position="125"/>
    </location>
</feature>
<dbReference type="InterPro" id="IPR009097">
    <property type="entry name" value="Cyclic_Pdiesterase"/>
</dbReference>
<keyword evidence="4" id="KW-1185">Reference proteome</keyword>
<evidence type="ECO:0000256" key="1">
    <source>
        <dbReference type="ARBA" id="ARBA00022801"/>
    </source>
</evidence>
<dbReference type="EMBL" id="JAUSUP010000001">
    <property type="protein sequence ID" value="MDQ0351303.1"/>
    <property type="molecule type" value="Genomic_DNA"/>
</dbReference>
<dbReference type="NCBIfam" id="TIGR02258">
    <property type="entry name" value="2_5_ligase"/>
    <property type="match status" value="1"/>
</dbReference>
<dbReference type="InterPro" id="IPR004175">
    <property type="entry name" value="RNA_CPDase"/>
</dbReference>
<dbReference type="Gene3D" id="3.90.1140.10">
    <property type="entry name" value="Cyclic phosphodiesterase"/>
    <property type="match status" value="1"/>
</dbReference>
<feature type="short sequence motif" description="HXTX 1" evidence="2">
    <location>
        <begin position="41"/>
        <end position="44"/>
    </location>
</feature>
<name>A0ABU0DS72_9BACI</name>
<dbReference type="RefSeq" id="WP_307066875.1">
    <property type="nucleotide sequence ID" value="NZ_JAUSUP010000001.1"/>
</dbReference>
<evidence type="ECO:0000313" key="3">
    <source>
        <dbReference type="EMBL" id="MDQ0351303.1"/>
    </source>
</evidence>
<evidence type="ECO:0000313" key="4">
    <source>
        <dbReference type="Proteomes" id="UP001236723"/>
    </source>
</evidence>
<dbReference type="GO" id="GO:0016874">
    <property type="term" value="F:ligase activity"/>
    <property type="evidence" value="ECO:0007669"/>
    <property type="project" value="UniProtKB-KW"/>
</dbReference>
<dbReference type="HAMAP" id="MF_01940">
    <property type="entry name" value="RNA_CPDase"/>
    <property type="match status" value="1"/>
</dbReference>
<organism evidence="3 4">
    <name type="scientific">Alkalibacillus filiformis</name>
    <dbReference type="NCBI Taxonomy" id="200990"/>
    <lineage>
        <taxon>Bacteria</taxon>
        <taxon>Bacillati</taxon>
        <taxon>Bacillota</taxon>
        <taxon>Bacilli</taxon>
        <taxon>Bacillales</taxon>
        <taxon>Bacillaceae</taxon>
        <taxon>Alkalibacillus</taxon>
    </lineage>
</organism>
<comment type="catalytic activity">
    <reaction evidence="2">
        <text>a 3'-end 2',3'-cyclophospho-ribonucleotide-RNA + H2O = a 3'-end 2'-phospho-ribonucleotide-RNA + H(+)</text>
        <dbReference type="Rhea" id="RHEA:11828"/>
        <dbReference type="Rhea" id="RHEA-COMP:10464"/>
        <dbReference type="Rhea" id="RHEA-COMP:17353"/>
        <dbReference type="ChEBI" id="CHEBI:15377"/>
        <dbReference type="ChEBI" id="CHEBI:15378"/>
        <dbReference type="ChEBI" id="CHEBI:83064"/>
        <dbReference type="ChEBI" id="CHEBI:173113"/>
        <dbReference type="EC" id="3.1.4.58"/>
    </reaction>
</comment>
<proteinExistence type="inferred from homology"/>
<dbReference type="PANTHER" id="PTHR35561:SF1">
    <property type="entry name" value="RNA 2',3'-CYCLIC PHOSPHODIESTERASE"/>
    <property type="match status" value="1"/>
</dbReference>
<comment type="function">
    <text evidence="2">Hydrolyzes RNA 2',3'-cyclic phosphodiester to an RNA 2'-phosphomonoester.</text>
</comment>
<feature type="active site" description="Proton donor" evidence="2">
    <location>
        <position position="41"/>
    </location>
</feature>
<sequence length="184" mass="21322">MNHYFIGIKVPNEVAQNLSQWQQLVKPYVSYRGWVHESDLHLTLKFLGPVSEQRVAQLAEQLEEITVPQFNLSIDGLSHFGKKEQPRVLFAKVQLVDPLTDLKEDVEKAAAALGFEQEKRSYKPHITLAKKWKGEMTLNTNLNNKINDPINHFRVEEFQLFKIHPQNEPKYEVVKTFALKETGE</sequence>
<reference evidence="3 4" key="1">
    <citation type="submission" date="2023-07" db="EMBL/GenBank/DDBJ databases">
        <title>Genomic Encyclopedia of Type Strains, Phase IV (KMG-IV): sequencing the most valuable type-strain genomes for metagenomic binning, comparative biology and taxonomic classification.</title>
        <authorList>
            <person name="Goeker M."/>
        </authorList>
    </citation>
    <scope>NUCLEOTIDE SEQUENCE [LARGE SCALE GENOMIC DNA]</scope>
    <source>
        <strain evidence="3 4">DSM 15448</strain>
    </source>
</reference>